<proteinExistence type="predicted"/>
<sequence>MKRKIKIQTIITAALIFSLSGTTVEAQIPGVSLVTGVIKKVIVAIDLKVQQLQNQTIALQNAEQQLENSLHLNSLNNISGWLGKEKDLYAGYYQELNKVRGLIAGYDAVKSVIRQQKQLVSEYRQASSLFKRDAHFSSGELSYMGNIYNGILQESLRNLDQLLMAVSDFSTQMDDAERLQKIGQAAKAMQTNLDHLRQFNRQNAGLSLMRANDAQDRQNVKQLYGIQ</sequence>
<feature type="chain" id="PRO_5016467020" description="P-type conjugative transfer protein TrbJ" evidence="2">
    <location>
        <begin position="27"/>
        <end position="227"/>
    </location>
</feature>
<organism evidence="3 4">
    <name type="scientific">Mucilaginibacter oryzae</name>
    <dbReference type="NCBI Taxonomy" id="468058"/>
    <lineage>
        <taxon>Bacteria</taxon>
        <taxon>Pseudomonadati</taxon>
        <taxon>Bacteroidota</taxon>
        <taxon>Sphingobacteriia</taxon>
        <taxon>Sphingobacteriales</taxon>
        <taxon>Sphingobacteriaceae</taxon>
        <taxon>Mucilaginibacter</taxon>
    </lineage>
</organism>
<evidence type="ECO:0000256" key="1">
    <source>
        <dbReference type="SAM" id="Coils"/>
    </source>
</evidence>
<evidence type="ECO:0000313" key="3">
    <source>
        <dbReference type="EMBL" id="PWK72930.1"/>
    </source>
</evidence>
<dbReference type="RefSeq" id="WP_245927976.1">
    <property type="nucleotide sequence ID" value="NZ_QGHA01000011.1"/>
</dbReference>
<keyword evidence="1" id="KW-0175">Coiled coil</keyword>
<protein>
    <recommendedName>
        <fullName evidence="5">P-type conjugative transfer protein TrbJ</fullName>
    </recommendedName>
</protein>
<dbReference type="AlphaFoldDB" id="A0A316H2P6"/>
<evidence type="ECO:0008006" key="5">
    <source>
        <dbReference type="Google" id="ProtNLM"/>
    </source>
</evidence>
<feature type="coiled-coil region" evidence="1">
    <location>
        <begin position="45"/>
        <end position="72"/>
    </location>
</feature>
<evidence type="ECO:0000256" key="2">
    <source>
        <dbReference type="SAM" id="SignalP"/>
    </source>
</evidence>
<dbReference type="Proteomes" id="UP000245678">
    <property type="component" value="Unassembled WGS sequence"/>
</dbReference>
<keyword evidence="2" id="KW-0732">Signal</keyword>
<gene>
    <name evidence="3" type="ORF">LX99_04260</name>
</gene>
<reference evidence="3 4" key="1">
    <citation type="submission" date="2018-05" db="EMBL/GenBank/DDBJ databases">
        <title>Genomic Encyclopedia of Archaeal and Bacterial Type Strains, Phase II (KMG-II): from individual species to whole genera.</title>
        <authorList>
            <person name="Goeker M."/>
        </authorList>
    </citation>
    <scope>NUCLEOTIDE SEQUENCE [LARGE SCALE GENOMIC DNA]</scope>
    <source>
        <strain evidence="3 4">DSM 19975</strain>
    </source>
</reference>
<accession>A0A316H2P6</accession>
<dbReference type="EMBL" id="QGHA01000011">
    <property type="protein sequence ID" value="PWK72930.1"/>
    <property type="molecule type" value="Genomic_DNA"/>
</dbReference>
<keyword evidence="4" id="KW-1185">Reference proteome</keyword>
<comment type="caution">
    <text evidence="3">The sequence shown here is derived from an EMBL/GenBank/DDBJ whole genome shotgun (WGS) entry which is preliminary data.</text>
</comment>
<feature type="signal peptide" evidence="2">
    <location>
        <begin position="1"/>
        <end position="26"/>
    </location>
</feature>
<evidence type="ECO:0000313" key="4">
    <source>
        <dbReference type="Proteomes" id="UP000245678"/>
    </source>
</evidence>
<name>A0A316H2P6_9SPHI</name>